<comment type="caution">
    <text evidence="1">The sequence shown here is derived from an EMBL/GenBank/DDBJ whole genome shotgun (WGS) entry which is preliminary data.</text>
</comment>
<gene>
    <name evidence="1" type="ORF">A3844_08720</name>
</gene>
<evidence type="ECO:0000313" key="2">
    <source>
        <dbReference type="Proteomes" id="UP000186058"/>
    </source>
</evidence>
<accession>A0ABX3ETV5</accession>
<protein>
    <submittedName>
        <fullName evidence="1">Uncharacterized protein</fullName>
    </submittedName>
</protein>
<dbReference type="EMBL" id="LVWI01000032">
    <property type="protein sequence ID" value="OKP88167.1"/>
    <property type="molecule type" value="Genomic_DNA"/>
</dbReference>
<keyword evidence="2" id="KW-1185">Reference proteome</keyword>
<dbReference type="RefSeq" id="WP_074107203.1">
    <property type="nucleotide sequence ID" value="NZ_LVWI01000032.1"/>
</dbReference>
<sequence length="146" mass="16959">MSENIIRLIPEENYTLIPASPMIQNLRSLLDDHAITYDIHVFDSVQFIDQGGNFEYVACPFCSEILDVAWWQEEMTRSFAHDFDDLSIHMPCCNQGTNLNRLDYHLPAGFARFVIEGRGNEDVLTDLIPEMERRLGFKLTVVWARY</sequence>
<evidence type="ECO:0000313" key="1">
    <source>
        <dbReference type="EMBL" id="OKP88167.1"/>
    </source>
</evidence>
<name>A0ABX3ETV5_9BACL</name>
<dbReference type="Proteomes" id="UP000186058">
    <property type="component" value="Unassembled WGS sequence"/>
</dbReference>
<proteinExistence type="predicted"/>
<reference evidence="1 2" key="1">
    <citation type="submission" date="2016-03" db="EMBL/GenBank/DDBJ databases">
        <authorList>
            <person name="Sant'Anna F.H."/>
            <person name="Ambrosini A."/>
            <person name="Souza R."/>
            <person name="Bach E."/>
            <person name="Fernandes G."/>
            <person name="Balsanelli E."/>
            <person name="Baura V.A."/>
            <person name="Souza E.M."/>
            <person name="Passaglia L."/>
        </authorList>
    </citation>
    <scope>NUCLEOTIDE SEQUENCE [LARGE SCALE GENOMIC DNA]</scope>
    <source>
        <strain evidence="1 2">P26E</strain>
    </source>
</reference>
<organism evidence="1 2">
    <name type="scientific">Paenibacillus helianthi</name>
    <dbReference type="NCBI Taxonomy" id="1349432"/>
    <lineage>
        <taxon>Bacteria</taxon>
        <taxon>Bacillati</taxon>
        <taxon>Bacillota</taxon>
        <taxon>Bacilli</taxon>
        <taxon>Bacillales</taxon>
        <taxon>Paenibacillaceae</taxon>
        <taxon>Paenibacillus</taxon>
    </lineage>
</organism>